<evidence type="ECO:0000259" key="2">
    <source>
        <dbReference type="Pfam" id="PF09084"/>
    </source>
</evidence>
<feature type="signal peptide" evidence="1">
    <location>
        <begin position="1"/>
        <end position="27"/>
    </location>
</feature>
<evidence type="ECO:0000256" key="1">
    <source>
        <dbReference type="SAM" id="SignalP"/>
    </source>
</evidence>
<dbReference type="Proteomes" id="UP001207294">
    <property type="component" value="Unassembled WGS sequence"/>
</dbReference>
<dbReference type="GeneID" id="93559823"/>
<feature type="chain" id="PRO_5045052853" evidence="1">
    <location>
        <begin position="28"/>
        <end position="336"/>
    </location>
</feature>
<dbReference type="InterPro" id="IPR015168">
    <property type="entry name" value="SsuA/THI5"/>
</dbReference>
<organism evidence="3 4">
    <name type="scientific">Pseudomonas capsici</name>
    <dbReference type="NCBI Taxonomy" id="2810614"/>
    <lineage>
        <taxon>Bacteria</taxon>
        <taxon>Pseudomonadati</taxon>
        <taxon>Pseudomonadota</taxon>
        <taxon>Gammaproteobacteria</taxon>
        <taxon>Pseudomonadales</taxon>
        <taxon>Pseudomonadaceae</taxon>
        <taxon>Pseudomonas</taxon>
    </lineage>
</organism>
<comment type="caution">
    <text evidence="3">The sequence shown here is derived from an EMBL/GenBank/DDBJ whole genome shotgun (WGS) entry which is preliminary data.</text>
</comment>
<dbReference type="Gene3D" id="3.40.190.10">
    <property type="entry name" value="Periplasmic binding protein-like II"/>
    <property type="match status" value="2"/>
</dbReference>
<name>A0ABT3BRM0_9PSED</name>
<accession>A0ABT3BRM0</accession>
<sequence length="336" mass="35375">MSLRPHLLASLLLSLGLTLGPLTSAVAAQLNIAVSDIGTGSKPAGGGLVDVIHAQQRLDKAFSAEGVTVKWHFFKGAAPLINEAFANGQLDMAYLGDLGSIVGKSGGLDTRVVAVAARGVAHYLAVPPGSSIQALADLKGKRVGLFRGTAAQLSFIDALRTAGLTEKDISVINLDFAAASAALAARQIDATWGGINILALRERGQAQVPVSTHDLGGAGELSGLVLVSQKLLDEHPDWVSKIVQVQRDASSWASAPQNREAYIQLLADQASYPASLLKANLEGAPPLSVLLSPELDSGFVERLKQSIGSAREARLIRRDIDVDQWLAPQFLHQTRP</sequence>
<reference evidence="3 4" key="1">
    <citation type="submission" date="2022-10" db="EMBL/GenBank/DDBJ databases">
        <title>Characterization of Pseudomonas capsici strains from pepper and tomato in Georgia.</title>
        <authorList>
            <person name="Zhao M."/>
            <person name="Dutta B."/>
        </authorList>
    </citation>
    <scope>NUCLEOTIDE SEQUENCE [LARGE SCALE GENOMIC DNA]</scope>
    <source>
        <strain evidence="3 4">Pc20-5</strain>
    </source>
</reference>
<keyword evidence="1" id="KW-0732">Signal</keyword>
<keyword evidence="4" id="KW-1185">Reference proteome</keyword>
<evidence type="ECO:0000313" key="4">
    <source>
        <dbReference type="Proteomes" id="UP001207294"/>
    </source>
</evidence>
<dbReference type="Pfam" id="PF09084">
    <property type="entry name" value="NMT1"/>
    <property type="match status" value="1"/>
</dbReference>
<proteinExistence type="predicted"/>
<dbReference type="PANTHER" id="PTHR30024:SF21">
    <property type="entry name" value="ABC TRANSPORTER SUBSTRATE-BINDING PROTEIN"/>
    <property type="match status" value="1"/>
</dbReference>
<dbReference type="RefSeq" id="WP_117187224.1">
    <property type="nucleotide sequence ID" value="NZ_JAFGZD010000001.1"/>
</dbReference>
<dbReference type="SUPFAM" id="SSF53850">
    <property type="entry name" value="Periplasmic binding protein-like II"/>
    <property type="match status" value="1"/>
</dbReference>
<evidence type="ECO:0000313" key="3">
    <source>
        <dbReference type="EMBL" id="MCV4375490.1"/>
    </source>
</evidence>
<protein>
    <submittedName>
        <fullName evidence="3">ABC transporter substrate-binding protein</fullName>
    </submittedName>
</protein>
<feature type="domain" description="SsuA/THI5-like" evidence="2">
    <location>
        <begin position="62"/>
        <end position="255"/>
    </location>
</feature>
<dbReference type="PANTHER" id="PTHR30024">
    <property type="entry name" value="ALIPHATIC SULFONATES-BINDING PROTEIN-RELATED"/>
    <property type="match status" value="1"/>
</dbReference>
<dbReference type="EMBL" id="JAOXML010000001">
    <property type="protein sequence ID" value="MCV4375490.1"/>
    <property type="molecule type" value="Genomic_DNA"/>
</dbReference>
<gene>
    <name evidence="3" type="ORF">OH718_02660</name>
</gene>